<dbReference type="Proteomes" id="UP001396334">
    <property type="component" value="Unassembled WGS sequence"/>
</dbReference>
<feature type="region of interest" description="Disordered" evidence="1">
    <location>
        <begin position="1"/>
        <end position="24"/>
    </location>
</feature>
<evidence type="ECO:0000256" key="1">
    <source>
        <dbReference type="SAM" id="MobiDB-lite"/>
    </source>
</evidence>
<gene>
    <name evidence="2" type="ORF">V6N11_000643</name>
</gene>
<evidence type="ECO:0000313" key="3">
    <source>
        <dbReference type="Proteomes" id="UP001396334"/>
    </source>
</evidence>
<accession>A0ABR2NEB1</accession>
<evidence type="ECO:0000313" key="2">
    <source>
        <dbReference type="EMBL" id="KAK8974474.1"/>
    </source>
</evidence>
<dbReference type="EMBL" id="JBBPBN010000167">
    <property type="protein sequence ID" value="KAK8974474.1"/>
    <property type="molecule type" value="Genomic_DNA"/>
</dbReference>
<proteinExistence type="predicted"/>
<feature type="compositionally biased region" description="Basic residues" evidence="1">
    <location>
        <begin position="1"/>
        <end position="10"/>
    </location>
</feature>
<name>A0ABR2NEB1_9ROSI</name>
<comment type="caution">
    <text evidence="2">The sequence shown here is derived from an EMBL/GenBank/DDBJ whole genome shotgun (WGS) entry which is preliminary data.</text>
</comment>
<keyword evidence="3" id="KW-1185">Reference proteome</keyword>
<organism evidence="2 3">
    <name type="scientific">Hibiscus sabdariffa</name>
    <name type="common">roselle</name>
    <dbReference type="NCBI Taxonomy" id="183260"/>
    <lineage>
        <taxon>Eukaryota</taxon>
        <taxon>Viridiplantae</taxon>
        <taxon>Streptophyta</taxon>
        <taxon>Embryophyta</taxon>
        <taxon>Tracheophyta</taxon>
        <taxon>Spermatophyta</taxon>
        <taxon>Magnoliopsida</taxon>
        <taxon>eudicotyledons</taxon>
        <taxon>Gunneridae</taxon>
        <taxon>Pentapetalae</taxon>
        <taxon>rosids</taxon>
        <taxon>malvids</taxon>
        <taxon>Malvales</taxon>
        <taxon>Malvaceae</taxon>
        <taxon>Malvoideae</taxon>
        <taxon>Hibiscus</taxon>
    </lineage>
</organism>
<sequence length="87" mass="10079">MESSVRRYKGKAKDLEDSQTKNQTLNTRIEEMEKEIQNLKDHISSYEGGIQVYEIPMVDRLRSAAQAIWAQEQDMAYLMTQVRGVAQ</sequence>
<reference evidence="2 3" key="1">
    <citation type="journal article" date="2024" name="G3 (Bethesda)">
        <title>Genome assembly of Hibiscus sabdariffa L. provides insights into metabolisms of medicinal natural products.</title>
        <authorList>
            <person name="Kim T."/>
        </authorList>
    </citation>
    <scope>NUCLEOTIDE SEQUENCE [LARGE SCALE GENOMIC DNA]</scope>
    <source>
        <strain evidence="2">TK-2024</strain>
        <tissue evidence="2">Old leaves</tissue>
    </source>
</reference>
<protein>
    <submittedName>
        <fullName evidence="2">Uncharacterized protein</fullName>
    </submittedName>
</protein>